<evidence type="ECO:0000313" key="2">
    <source>
        <dbReference type="Proteomes" id="UP001165083"/>
    </source>
</evidence>
<dbReference type="AlphaFoldDB" id="A0A9W6YK69"/>
<keyword evidence="2" id="KW-1185">Reference proteome</keyword>
<gene>
    <name evidence="1" type="ORF">Plil01_001867900</name>
</gene>
<evidence type="ECO:0000313" key="1">
    <source>
        <dbReference type="EMBL" id="GMF66151.1"/>
    </source>
</evidence>
<sequence>MGSKPNKELMKEIKKIEGWMKNKETPQSLEIKLGLKKLGDKAPEAKNYAIWGEFSKWYILAKARAKDAVKASYCLDTFG</sequence>
<proteinExistence type="predicted"/>
<dbReference type="Proteomes" id="UP001165083">
    <property type="component" value="Unassembled WGS sequence"/>
</dbReference>
<dbReference type="EMBL" id="BSXW01012555">
    <property type="protein sequence ID" value="GMF66151.1"/>
    <property type="molecule type" value="Genomic_DNA"/>
</dbReference>
<comment type="caution">
    <text evidence="1">The sequence shown here is derived from an EMBL/GenBank/DDBJ whole genome shotgun (WGS) entry which is preliminary data.</text>
</comment>
<organism evidence="1 2">
    <name type="scientific">Phytophthora lilii</name>
    <dbReference type="NCBI Taxonomy" id="2077276"/>
    <lineage>
        <taxon>Eukaryota</taxon>
        <taxon>Sar</taxon>
        <taxon>Stramenopiles</taxon>
        <taxon>Oomycota</taxon>
        <taxon>Peronosporomycetes</taxon>
        <taxon>Peronosporales</taxon>
        <taxon>Peronosporaceae</taxon>
        <taxon>Phytophthora</taxon>
    </lineage>
</organism>
<name>A0A9W6YK69_9STRA</name>
<reference evidence="1" key="1">
    <citation type="submission" date="2023-04" db="EMBL/GenBank/DDBJ databases">
        <title>Phytophthora lilii NBRC 32176.</title>
        <authorList>
            <person name="Ichikawa N."/>
            <person name="Sato H."/>
            <person name="Tonouchi N."/>
        </authorList>
    </citation>
    <scope>NUCLEOTIDE SEQUENCE</scope>
    <source>
        <strain evidence="1">NBRC 32176</strain>
    </source>
</reference>
<accession>A0A9W6YK69</accession>
<protein>
    <submittedName>
        <fullName evidence="1">Unnamed protein product</fullName>
    </submittedName>
</protein>